<keyword evidence="8 10" id="KW-0503">Monooxygenase</keyword>
<comment type="similarity">
    <text evidence="3 10">Belongs to the cytochrome P450 family.</text>
</comment>
<evidence type="ECO:0000256" key="6">
    <source>
        <dbReference type="ARBA" id="ARBA00023002"/>
    </source>
</evidence>
<dbReference type="InterPro" id="IPR017972">
    <property type="entry name" value="Cyt_P450_CS"/>
</dbReference>
<evidence type="ECO:0000256" key="7">
    <source>
        <dbReference type="ARBA" id="ARBA00023004"/>
    </source>
</evidence>
<dbReference type="EC" id="1.14.14.40" evidence="12"/>
<organism evidence="12 13">
    <name type="scientific">Salvia divinorum</name>
    <name type="common">Maria pastora</name>
    <name type="synonym">Diviner's sage</name>
    <dbReference type="NCBI Taxonomy" id="28513"/>
    <lineage>
        <taxon>Eukaryota</taxon>
        <taxon>Viridiplantae</taxon>
        <taxon>Streptophyta</taxon>
        <taxon>Embryophyta</taxon>
        <taxon>Tracheophyta</taxon>
        <taxon>Spermatophyta</taxon>
        <taxon>Magnoliopsida</taxon>
        <taxon>eudicotyledons</taxon>
        <taxon>Gunneridae</taxon>
        <taxon>Pentapetalae</taxon>
        <taxon>asterids</taxon>
        <taxon>lamiids</taxon>
        <taxon>Lamiales</taxon>
        <taxon>Lamiaceae</taxon>
        <taxon>Nepetoideae</taxon>
        <taxon>Mentheae</taxon>
        <taxon>Salviinae</taxon>
        <taxon>Salvia</taxon>
        <taxon>Salvia subgen. Calosphace</taxon>
    </lineage>
</organism>
<dbReference type="GO" id="GO:0102684">
    <property type="term" value="F:L-phenylalanine N-monooxygenase activity"/>
    <property type="evidence" value="ECO:0007669"/>
    <property type="project" value="UniProtKB-EC"/>
</dbReference>
<dbReference type="GO" id="GO:0016712">
    <property type="term" value="F:oxidoreductase activity, acting on paired donors, with incorporation or reduction of molecular oxygen, reduced flavin or flavoprotein as one donor, and incorporation of one atom of oxygen"/>
    <property type="evidence" value="ECO:0007669"/>
    <property type="project" value="UniProtKB-ARBA"/>
</dbReference>
<evidence type="ECO:0000256" key="11">
    <source>
        <dbReference type="SAM" id="Phobius"/>
    </source>
</evidence>
<dbReference type="GO" id="GO:0046872">
    <property type="term" value="F:metal ion binding"/>
    <property type="evidence" value="ECO:0007669"/>
    <property type="project" value="UniProtKB-KW"/>
</dbReference>
<reference evidence="12 13" key="1">
    <citation type="submission" date="2024-06" db="EMBL/GenBank/DDBJ databases">
        <title>A chromosome level genome sequence of Diviner's sage (Salvia divinorum).</title>
        <authorList>
            <person name="Ford S.A."/>
            <person name="Ro D.-K."/>
            <person name="Ness R.W."/>
            <person name="Phillips M.A."/>
        </authorList>
    </citation>
    <scope>NUCLEOTIDE SEQUENCE [LARGE SCALE GENOMIC DNA]</scope>
    <source>
        <strain evidence="12">SAF-2024a</strain>
        <tissue evidence="12">Leaf</tissue>
    </source>
</reference>
<proteinExistence type="inferred from homology"/>
<feature type="transmembrane region" description="Helical" evidence="11">
    <location>
        <begin position="12"/>
        <end position="30"/>
    </location>
</feature>
<keyword evidence="11" id="KW-0812">Transmembrane</keyword>
<evidence type="ECO:0000256" key="2">
    <source>
        <dbReference type="ARBA" id="ARBA00004167"/>
    </source>
</evidence>
<protein>
    <submittedName>
        <fullName evidence="12">Phenylalanine N-monooxygenase</fullName>
        <ecNumber evidence="12">1.14.14.40</ecNumber>
    </submittedName>
</protein>
<keyword evidence="13" id="KW-1185">Reference proteome</keyword>
<name>A0ABD1FSH6_SALDI</name>
<dbReference type="InterPro" id="IPR002401">
    <property type="entry name" value="Cyt_P450_E_grp-I"/>
</dbReference>
<evidence type="ECO:0000256" key="9">
    <source>
        <dbReference type="PIRSR" id="PIRSR602401-1"/>
    </source>
</evidence>
<dbReference type="Gene3D" id="1.10.630.10">
    <property type="entry name" value="Cytochrome P450"/>
    <property type="match status" value="1"/>
</dbReference>
<evidence type="ECO:0000256" key="8">
    <source>
        <dbReference type="ARBA" id="ARBA00023033"/>
    </source>
</evidence>
<dbReference type="GO" id="GO:0016114">
    <property type="term" value="P:terpenoid biosynthetic process"/>
    <property type="evidence" value="ECO:0007669"/>
    <property type="project" value="UniProtKB-ARBA"/>
</dbReference>
<dbReference type="GO" id="GO:0016020">
    <property type="term" value="C:membrane"/>
    <property type="evidence" value="ECO:0007669"/>
    <property type="project" value="UniProtKB-SubCell"/>
</dbReference>
<dbReference type="InterPro" id="IPR001128">
    <property type="entry name" value="Cyt_P450"/>
</dbReference>
<dbReference type="PANTHER" id="PTHR47944">
    <property type="entry name" value="CYTOCHROME P450 98A9"/>
    <property type="match status" value="1"/>
</dbReference>
<dbReference type="EMBL" id="JBEAFC010000012">
    <property type="protein sequence ID" value="KAL1534802.1"/>
    <property type="molecule type" value="Genomic_DNA"/>
</dbReference>
<dbReference type="PANTHER" id="PTHR47944:SF19">
    <property type="entry name" value="CYTOCHROME P450 77A4"/>
    <property type="match status" value="1"/>
</dbReference>
<feature type="binding site" description="axial binding residue" evidence="9">
    <location>
        <position position="464"/>
    </location>
    <ligand>
        <name>heme</name>
        <dbReference type="ChEBI" id="CHEBI:30413"/>
    </ligand>
    <ligandPart>
        <name>Fe</name>
        <dbReference type="ChEBI" id="CHEBI:18248"/>
    </ligandPart>
</feature>
<comment type="subcellular location">
    <subcellularLocation>
        <location evidence="2">Membrane</location>
        <topology evidence="2">Single-pass membrane protein</topology>
    </subcellularLocation>
</comment>
<comment type="cofactor">
    <cofactor evidence="1 9">
        <name>heme</name>
        <dbReference type="ChEBI" id="CHEBI:30413"/>
    </cofactor>
</comment>
<dbReference type="PROSITE" id="PS00086">
    <property type="entry name" value="CYTOCHROME_P450"/>
    <property type="match status" value="1"/>
</dbReference>
<evidence type="ECO:0000256" key="10">
    <source>
        <dbReference type="RuleBase" id="RU000461"/>
    </source>
</evidence>
<keyword evidence="5 9" id="KW-0479">Metal-binding</keyword>
<dbReference type="Proteomes" id="UP001567538">
    <property type="component" value="Unassembled WGS sequence"/>
</dbReference>
<keyword evidence="4 9" id="KW-0349">Heme</keyword>
<dbReference type="PRINTS" id="PR00463">
    <property type="entry name" value="EP450I"/>
</dbReference>
<keyword evidence="6 10" id="KW-0560">Oxidoreductase</keyword>
<evidence type="ECO:0000256" key="4">
    <source>
        <dbReference type="ARBA" id="ARBA00022617"/>
    </source>
</evidence>
<accession>A0ABD1FSH6</accession>
<evidence type="ECO:0000256" key="3">
    <source>
        <dbReference type="ARBA" id="ARBA00010617"/>
    </source>
</evidence>
<evidence type="ECO:0000313" key="13">
    <source>
        <dbReference type="Proteomes" id="UP001567538"/>
    </source>
</evidence>
<comment type="caution">
    <text evidence="12">The sequence shown here is derived from an EMBL/GenBank/DDBJ whole genome shotgun (WGS) entry which is preliminary data.</text>
</comment>
<dbReference type="InterPro" id="IPR036396">
    <property type="entry name" value="Cyt_P450_sf"/>
</dbReference>
<keyword evidence="7 9" id="KW-0408">Iron</keyword>
<dbReference type="SUPFAM" id="SSF48264">
    <property type="entry name" value="Cytochrome P450"/>
    <property type="match status" value="1"/>
</dbReference>
<gene>
    <name evidence="12" type="ORF">AAHA92_30937</name>
</gene>
<evidence type="ECO:0000313" key="12">
    <source>
        <dbReference type="EMBL" id="KAL1534802.1"/>
    </source>
</evidence>
<dbReference type="Pfam" id="PF00067">
    <property type="entry name" value="p450"/>
    <property type="match status" value="1"/>
</dbReference>
<keyword evidence="11" id="KW-1133">Transmembrane helix</keyword>
<dbReference type="AlphaFoldDB" id="A0ABD1FSH6"/>
<keyword evidence="11" id="KW-0472">Membrane</keyword>
<sequence length="529" mass="60186">MKFEQSLSNELVSLLALSLVSLIFLKLISITKRSTAPILPPGPIAYPVVGSLPEMLLNKPAFRWIHNLMQKLNTEIACIRLGSVHIIAVTSPELSREFLKKHDAIFASRPDAVSARLISDGYFSLAFSPAGDQWKKMRRVMVSEVLSMRVFRRLHAMRCEEADHLVRYVYNQCKNPLINGVVNVRDAARYYCANLFRKVVFSGRFFGLGTEDEGLGTEEREHVDGLFTIISCLYGFAIADFIPWLDVFDFDGHKRIVRNAVKNVRKYHDPPINKRMEMWQLGLKSEQDDILDLLINLRSSDQTKPLLSVREIKAQIIEIMIGIVDNPSNAAEWALAEMINQPHILAKACQELNRVVGKDRLVEESDIPNLNYVKACLKESFRIHPLSPFNVHHVWSKDVVMGGYFIPKGSHVLLSRPGLGRNPRVWDEPLRFKPERHIVGESSEVEFVDQELRMLSFSTGRRGCPGILLGSTITTMLLARLIQAFRWKPPLETDIIDLSESRHDLGLAKPLIARATPRLDSQIYKQLYI</sequence>
<evidence type="ECO:0000256" key="1">
    <source>
        <dbReference type="ARBA" id="ARBA00001971"/>
    </source>
</evidence>
<evidence type="ECO:0000256" key="5">
    <source>
        <dbReference type="ARBA" id="ARBA00022723"/>
    </source>
</evidence>